<comment type="caution">
    <text evidence="3">The sequence shown here is derived from an EMBL/GenBank/DDBJ whole genome shotgun (WGS) entry which is preliminary data.</text>
</comment>
<organism evidence="3 4">
    <name type="scientific">Paenibacillus glycanilyticus</name>
    <dbReference type="NCBI Taxonomy" id="126569"/>
    <lineage>
        <taxon>Bacteria</taxon>
        <taxon>Bacillati</taxon>
        <taxon>Bacillota</taxon>
        <taxon>Bacilli</taxon>
        <taxon>Bacillales</taxon>
        <taxon>Paenibacillaceae</taxon>
        <taxon>Paenibacillus</taxon>
    </lineage>
</organism>
<dbReference type="Pfam" id="PF13559">
    <property type="entry name" value="DUF4129"/>
    <property type="match status" value="1"/>
</dbReference>
<dbReference type="RefSeq" id="WP_284238823.1">
    <property type="nucleotide sequence ID" value="NZ_BSSQ01000010.1"/>
</dbReference>
<keyword evidence="1" id="KW-0812">Transmembrane</keyword>
<keyword evidence="1" id="KW-1133">Transmembrane helix</keyword>
<evidence type="ECO:0000313" key="4">
    <source>
        <dbReference type="Proteomes" id="UP001157114"/>
    </source>
</evidence>
<protein>
    <recommendedName>
        <fullName evidence="2">Protein-glutamine gamma-glutamyltransferase-like C-terminal domain-containing protein</fullName>
    </recommendedName>
</protein>
<feature type="transmembrane region" description="Helical" evidence="1">
    <location>
        <begin position="130"/>
        <end position="148"/>
    </location>
</feature>
<name>A0ABQ6GAV1_9BACL</name>
<feature type="transmembrane region" description="Helical" evidence="1">
    <location>
        <begin position="70"/>
        <end position="91"/>
    </location>
</feature>
<gene>
    <name evidence="3" type="ORF">MU1_24240</name>
</gene>
<dbReference type="Proteomes" id="UP001157114">
    <property type="component" value="Unassembled WGS sequence"/>
</dbReference>
<feature type="transmembrane region" description="Helical" evidence="1">
    <location>
        <begin position="12"/>
        <end position="34"/>
    </location>
</feature>
<feature type="transmembrane region" description="Helical" evidence="1">
    <location>
        <begin position="40"/>
        <end position="58"/>
    </location>
</feature>
<reference evidence="3 4" key="1">
    <citation type="submission" date="2023-03" db="EMBL/GenBank/DDBJ databases">
        <title>Draft genome sequence of the bacteria which degrade cell wall of Tricholomamatutake.</title>
        <authorList>
            <person name="Konishi Y."/>
            <person name="Fukuta Y."/>
            <person name="Shirasaka N."/>
        </authorList>
    </citation>
    <scope>NUCLEOTIDE SEQUENCE [LARGE SCALE GENOMIC DNA]</scope>
    <source>
        <strain evidence="4">mu1</strain>
    </source>
</reference>
<feature type="transmembrane region" description="Helical" evidence="1">
    <location>
        <begin position="97"/>
        <end position="118"/>
    </location>
</feature>
<feature type="transmembrane region" description="Helical" evidence="1">
    <location>
        <begin position="282"/>
        <end position="303"/>
    </location>
</feature>
<dbReference type="EMBL" id="BSSQ01000010">
    <property type="protein sequence ID" value="GLX68079.1"/>
    <property type="molecule type" value="Genomic_DNA"/>
</dbReference>
<evidence type="ECO:0000256" key="1">
    <source>
        <dbReference type="SAM" id="Phobius"/>
    </source>
</evidence>
<evidence type="ECO:0000313" key="3">
    <source>
        <dbReference type="EMBL" id="GLX68079.1"/>
    </source>
</evidence>
<proteinExistence type="predicted"/>
<sequence length="444" mass="50031">MSQPSANKSWLHLFHGSVETLFALPIWFVALFFATTDAYMVTWLLTVPLIYLAGALWITKITTNRRIYRFLLGMLLGAVHTVALYGVLAAFQADLPGVLIVVPFLLSAFTATRGMGAASRSWYISFPNTVMFAGVLLYVVLTIVAHLQDKLQPYFTFLTICGVAAIILMLYLVNERLLSYETQSGGAIQSATTKVFKRQNRFMLTIVAVLLLIAGLFRQLEHSINSFFHAVIDKIMEWMKGSGDRVEETPTDPMPPQSGLPPVEHHDPPAWLQRLELVAKDIGIAILIIGIAVLLFFIGRKLYKLISKALGRFWERAESGKENADGYTDEVESLADKGKWSNRLRKTGKKRKEAKWEELSTAGERMRYVYRKYVAAAIGKGYEHKPHYTAKETTTDILTWNKKAMSPEETAALARLYDEARYGGQEPKEELVQSLKKRLDELGK</sequence>
<keyword evidence="4" id="KW-1185">Reference proteome</keyword>
<feature type="transmembrane region" description="Helical" evidence="1">
    <location>
        <begin position="154"/>
        <end position="173"/>
    </location>
</feature>
<accession>A0ABQ6GAV1</accession>
<dbReference type="InterPro" id="IPR025403">
    <property type="entry name" value="TgpA-like_C"/>
</dbReference>
<keyword evidence="1" id="KW-0472">Membrane</keyword>
<feature type="domain" description="Protein-glutamine gamma-glutamyltransferase-like C-terminal" evidence="2">
    <location>
        <begin position="370"/>
        <end position="439"/>
    </location>
</feature>
<feature type="transmembrane region" description="Helical" evidence="1">
    <location>
        <begin position="202"/>
        <end position="220"/>
    </location>
</feature>
<evidence type="ECO:0000259" key="2">
    <source>
        <dbReference type="Pfam" id="PF13559"/>
    </source>
</evidence>